<keyword evidence="4" id="KW-1185">Reference proteome</keyword>
<dbReference type="GeneTree" id="ENSGT01100000263473"/>
<proteinExistence type="predicted"/>
<dbReference type="SUPFAM" id="SSF56436">
    <property type="entry name" value="C-type lectin-like"/>
    <property type="match status" value="2"/>
</dbReference>
<accession>A0A3B5R4J1</accession>
<dbReference type="InterPro" id="IPR016186">
    <property type="entry name" value="C-type_lectin-like/link_sf"/>
</dbReference>
<dbReference type="Pfam" id="PF00059">
    <property type="entry name" value="Lectin_C"/>
    <property type="match status" value="2"/>
</dbReference>
<organism evidence="3 4">
    <name type="scientific">Xiphophorus maculatus</name>
    <name type="common">Southern platyfish</name>
    <name type="synonym">Platypoecilus maculatus</name>
    <dbReference type="NCBI Taxonomy" id="8083"/>
    <lineage>
        <taxon>Eukaryota</taxon>
        <taxon>Metazoa</taxon>
        <taxon>Chordata</taxon>
        <taxon>Craniata</taxon>
        <taxon>Vertebrata</taxon>
        <taxon>Euteleostomi</taxon>
        <taxon>Actinopterygii</taxon>
        <taxon>Neopterygii</taxon>
        <taxon>Teleostei</taxon>
        <taxon>Neoteleostei</taxon>
        <taxon>Acanthomorphata</taxon>
        <taxon>Ovalentaria</taxon>
        <taxon>Atherinomorphae</taxon>
        <taxon>Cyprinodontiformes</taxon>
        <taxon>Poeciliidae</taxon>
        <taxon>Poeciliinae</taxon>
        <taxon>Xiphophorus</taxon>
    </lineage>
</organism>
<protein>
    <submittedName>
        <fullName evidence="3">Macrophage mannose receptor 1-like</fullName>
    </submittedName>
</protein>
<reference evidence="4" key="1">
    <citation type="submission" date="2012-01" db="EMBL/GenBank/DDBJ databases">
        <authorList>
            <person name="Walter R."/>
            <person name="Schartl M."/>
            <person name="Warren W."/>
        </authorList>
    </citation>
    <scope>NUCLEOTIDE SEQUENCE [LARGE SCALE GENOMIC DNA]</scope>
    <source>
        <strain evidence="4">JP 163 A</strain>
    </source>
</reference>
<feature type="domain" description="C-type lectin" evidence="2">
    <location>
        <begin position="134"/>
        <end position="253"/>
    </location>
</feature>
<dbReference type="Ensembl" id="ENSXMAT00000027640.1">
    <property type="protein sequence ID" value="ENSXMAP00000037685.1"/>
    <property type="gene ID" value="ENSXMAG00000024838.1"/>
</dbReference>
<reference evidence="4" key="2">
    <citation type="journal article" date="2013" name="Nat. Genet.">
        <title>The genome of the platyfish, Xiphophorus maculatus, provides insights into evolutionary adaptation and several complex traits.</title>
        <authorList>
            <person name="Schartl M."/>
            <person name="Walter R.B."/>
            <person name="Shen Y."/>
            <person name="Garcia T."/>
            <person name="Catchen J."/>
            <person name="Amores A."/>
            <person name="Braasch I."/>
            <person name="Chalopin D."/>
            <person name="Volff J.N."/>
            <person name="Lesch K.P."/>
            <person name="Bisazza A."/>
            <person name="Minx P."/>
            <person name="Hillier L."/>
            <person name="Wilson R.K."/>
            <person name="Fuerstenberg S."/>
            <person name="Boore J."/>
            <person name="Searle S."/>
            <person name="Postlethwait J.H."/>
            <person name="Warren W.C."/>
        </authorList>
    </citation>
    <scope>NUCLEOTIDE SEQUENCE [LARGE SCALE GENOMIC DNA]</scope>
    <source>
        <strain evidence="4">JP 163 A</strain>
    </source>
</reference>
<dbReference type="PANTHER" id="PTHR45784:SF3">
    <property type="entry name" value="C-TYPE LECTIN DOMAIN FAMILY 4 MEMBER K-LIKE-RELATED"/>
    <property type="match status" value="1"/>
</dbReference>
<sequence>MTMWKILLVLFLSERFILSTCDQHQYHFVSGSFTWSEAQAYCRQKHTDLATVQSPTEVERVLDTLSSAGHTSEVWIGLYSEIDWRWSDGFTGSGAEYRDWETSDDEPDFYYAYQFCVLIANNGKYWDDSCSISYPFICYNGTQENPEYVLVNEPRSWSDAQKYCRQNFRDLATIRNHTENQRAQSLLPSPAFVWIGLFRDPNFHWSDGSRFVYRNWAKVFNIIGSNRIICGVTWSPGQWRFRSCETKRSFVCHSLPEMKRLVKLRLKTEDSVNLNDPLVMANILKKLQDRLNENGTSGTTLKWREQPDGDVYKKKKKAEL</sequence>
<evidence type="ECO:0000259" key="2">
    <source>
        <dbReference type="PROSITE" id="PS50041"/>
    </source>
</evidence>
<feature type="domain" description="C-type lectin" evidence="2">
    <location>
        <begin position="21"/>
        <end position="139"/>
    </location>
</feature>
<dbReference type="OMA" id="NWWDDDC"/>
<feature type="signal peptide" evidence="1">
    <location>
        <begin position="1"/>
        <end position="19"/>
    </location>
</feature>
<dbReference type="PROSITE" id="PS50041">
    <property type="entry name" value="C_TYPE_LECTIN_2"/>
    <property type="match status" value="2"/>
</dbReference>
<dbReference type="Gene3D" id="3.10.100.10">
    <property type="entry name" value="Mannose-Binding Protein A, subunit A"/>
    <property type="match status" value="2"/>
</dbReference>
<keyword evidence="1" id="KW-0732">Signal</keyword>
<dbReference type="Proteomes" id="UP000002852">
    <property type="component" value="Unassembled WGS sequence"/>
</dbReference>
<evidence type="ECO:0000313" key="3">
    <source>
        <dbReference type="Ensembl" id="ENSXMAP00000037685.1"/>
    </source>
</evidence>
<dbReference type="InterPro" id="IPR016187">
    <property type="entry name" value="CTDL_fold"/>
</dbReference>
<dbReference type="SMART" id="SM00034">
    <property type="entry name" value="CLECT"/>
    <property type="match status" value="2"/>
</dbReference>
<reference evidence="3" key="3">
    <citation type="submission" date="2025-08" db="UniProtKB">
        <authorList>
            <consortium name="Ensembl"/>
        </authorList>
    </citation>
    <scope>IDENTIFICATION</scope>
    <source>
        <strain evidence="3">JP 163 A</strain>
    </source>
</reference>
<evidence type="ECO:0000313" key="4">
    <source>
        <dbReference type="Proteomes" id="UP000002852"/>
    </source>
</evidence>
<name>A0A3B5R4J1_XIPMA</name>
<reference evidence="3" key="4">
    <citation type="submission" date="2025-09" db="UniProtKB">
        <authorList>
            <consortium name="Ensembl"/>
        </authorList>
    </citation>
    <scope>IDENTIFICATION</scope>
    <source>
        <strain evidence="3">JP 163 A</strain>
    </source>
</reference>
<feature type="chain" id="PRO_5017283008" evidence="1">
    <location>
        <begin position="20"/>
        <end position="320"/>
    </location>
</feature>
<evidence type="ECO:0000256" key="1">
    <source>
        <dbReference type="SAM" id="SignalP"/>
    </source>
</evidence>
<dbReference type="InParanoid" id="A0A3B5R4J1"/>
<dbReference type="InterPro" id="IPR001304">
    <property type="entry name" value="C-type_lectin-like"/>
</dbReference>
<dbReference type="PANTHER" id="PTHR45784">
    <property type="entry name" value="C-TYPE LECTIN DOMAIN FAMILY 20 MEMBER A-RELATED"/>
    <property type="match status" value="1"/>
</dbReference>
<dbReference type="AlphaFoldDB" id="A0A3B5R4J1"/>